<dbReference type="PANTHER" id="PTHR37017:SF11">
    <property type="entry name" value="ESTERASE_LIPASE_THIOESTERASE DOMAIN-CONTAINING PROTEIN"/>
    <property type="match status" value="1"/>
</dbReference>
<feature type="domain" description="AB hydrolase-1" evidence="1">
    <location>
        <begin position="4"/>
        <end position="227"/>
    </location>
</feature>
<evidence type="ECO:0000313" key="3">
    <source>
        <dbReference type="Proteomes" id="UP000077173"/>
    </source>
</evidence>
<protein>
    <recommendedName>
        <fullName evidence="1">AB hydrolase-1 domain-containing protein</fullName>
    </recommendedName>
</protein>
<comment type="caution">
    <text evidence="2">The sequence shown here is derived from an EMBL/GenBank/DDBJ whole genome shotgun (WGS) entry which is preliminary data.</text>
</comment>
<evidence type="ECO:0000259" key="1">
    <source>
        <dbReference type="Pfam" id="PF12697"/>
    </source>
</evidence>
<dbReference type="InterPro" id="IPR000073">
    <property type="entry name" value="AB_hydrolase_1"/>
</dbReference>
<dbReference type="InterPro" id="IPR052897">
    <property type="entry name" value="Sec-Metab_Biosynth_Hydrolase"/>
</dbReference>
<dbReference type="AlphaFoldDB" id="A0A176YH28"/>
<organism evidence="2 3">
    <name type="scientific">Bradyrhizobium neotropicale</name>
    <dbReference type="NCBI Taxonomy" id="1497615"/>
    <lineage>
        <taxon>Bacteria</taxon>
        <taxon>Pseudomonadati</taxon>
        <taxon>Pseudomonadota</taxon>
        <taxon>Alphaproteobacteria</taxon>
        <taxon>Hyphomicrobiales</taxon>
        <taxon>Nitrobacteraceae</taxon>
        <taxon>Bradyrhizobium</taxon>
    </lineage>
</organism>
<dbReference type="Pfam" id="PF12697">
    <property type="entry name" value="Abhydrolase_6"/>
    <property type="match status" value="1"/>
</dbReference>
<dbReference type="SUPFAM" id="SSF53474">
    <property type="entry name" value="alpha/beta-Hydrolases"/>
    <property type="match status" value="1"/>
</dbReference>
<sequence length="234" mass="26108">MTTFVLVHGAWGGAHGFRHVRRLLRAKQHDVFTPSLTGVGERIHLSSPQVGLGTHIRDVVNHVLYEDLDRIVLLGFSYGGFVVTGALEHIAERVAHLVYLDAFVPQNGESVSSHLGRPARAKIELGQDWLMTGPARDYDNPAEGEWMAARRTTHPQGCFTEPVFLSQPLESFPFTRTYIKATRAPENDIGNDAFWRAARHAKDSLAWRYHEIATNHMVANNRPEELAGILADLA</sequence>
<keyword evidence="3" id="KW-1185">Reference proteome</keyword>
<proteinExistence type="predicted"/>
<gene>
    <name evidence="2" type="ORF">AXW67_32900</name>
</gene>
<accession>A0A176YH28</accession>
<dbReference type="EMBL" id="LSEF01000124">
    <property type="protein sequence ID" value="OAF05941.1"/>
    <property type="molecule type" value="Genomic_DNA"/>
</dbReference>
<reference evidence="2 3" key="1">
    <citation type="submission" date="2016-02" db="EMBL/GenBank/DDBJ databases">
        <title>Draft genome sequence of the strain BR 10247T Bradyrhizobium neotropicale isolated from nodules of Centrolobium paraense.</title>
        <authorList>
            <person name="Simoes-Araujo J.L."/>
            <person name="Barauna A.C."/>
            <person name="Silva K."/>
            <person name="Zilli J.E."/>
        </authorList>
    </citation>
    <scope>NUCLEOTIDE SEQUENCE [LARGE SCALE GENOMIC DNA]</scope>
    <source>
        <strain evidence="2 3">BR 10247</strain>
    </source>
</reference>
<name>A0A176YH28_9BRAD</name>
<dbReference type="Proteomes" id="UP000077173">
    <property type="component" value="Unassembled WGS sequence"/>
</dbReference>
<dbReference type="Gene3D" id="3.40.50.1820">
    <property type="entry name" value="alpha/beta hydrolase"/>
    <property type="match status" value="1"/>
</dbReference>
<evidence type="ECO:0000313" key="2">
    <source>
        <dbReference type="EMBL" id="OAF05941.1"/>
    </source>
</evidence>
<dbReference type="InterPro" id="IPR029058">
    <property type="entry name" value="AB_hydrolase_fold"/>
</dbReference>
<dbReference type="RefSeq" id="WP_063682254.1">
    <property type="nucleotide sequence ID" value="NZ_LSEF01000124.1"/>
</dbReference>
<dbReference type="PANTHER" id="PTHR37017">
    <property type="entry name" value="AB HYDROLASE-1 DOMAIN-CONTAINING PROTEIN-RELATED"/>
    <property type="match status" value="1"/>
</dbReference>